<name>A0A6P6DH75_OCTDE</name>
<dbReference type="GO" id="GO:0005634">
    <property type="term" value="C:nucleus"/>
    <property type="evidence" value="ECO:0007669"/>
    <property type="project" value="UniProtKB-SubCell"/>
</dbReference>
<evidence type="ECO:0000313" key="10">
    <source>
        <dbReference type="RefSeq" id="XP_023558993.1"/>
    </source>
</evidence>
<dbReference type="SMART" id="SM00324">
    <property type="entry name" value="RhoGAP"/>
    <property type="match status" value="1"/>
</dbReference>
<evidence type="ECO:0000256" key="2">
    <source>
        <dbReference type="ARBA" id="ARBA00022468"/>
    </source>
</evidence>
<gene>
    <name evidence="10" type="primary">Arhgap11a</name>
</gene>
<organism evidence="9 10">
    <name type="scientific">Octodon degus</name>
    <name type="common">Degu</name>
    <name type="synonym">Sciurus degus</name>
    <dbReference type="NCBI Taxonomy" id="10160"/>
    <lineage>
        <taxon>Eukaryota</taxon>
        <taxon>Metazoa</taxon>
        <taxon>Chordata</taxon>
        <taxon>Craniata</taxon>
        <taxon>Vertebrata</taxon>
        <taxon>Euteleostomi</taxon>
        <taxon>Mammalia</taxon>
        <taxon>Eutheria</taxon>
        <taxon>Euarchontoglires</taxon>
        <taxon>Glires</taxon>
        <taxon>Rodentia</taxon>
        <taxon>Hystricomorpha</taxon>
        <taxon>Octodontidae</taxon>
        <taxon>Octodon</taxon>
    </lineage>
</organism>
<evidence type="ECO:0000256" key="3">
    <source>
        <dbReference type="ARBA" id="ARBA00022553"/>
    </source>
</evidence>
<dbReference type="InterPro" id="IPR008936">
    <property type="entry name" value="Rho_GTPase_activation_prot"/>
</dbReference>
<keyword evidence="9" id="KW-1185">Reference proteome</keyword>
<accession>A0A6P6DH75</accession>
<comment type="subcellular location">
    <subcellularLocation>
        <location evidence="1">Nucleus</location>
    </subcellularLocation>
</comment>
<reference evidence="10" key="1">
    <citation type="submission" date="2025-08" db="UniProtKB">
        <authorList>
            <consortium name="RefSeq"/>
        </authorList>
    </citation>
    <scope>IDENTIFICATION</scope>
</reference>
<dbReference type="InterPro" id="IPR042869">
    <property type="entry name" value="ARHGAP11A/B"/>
</dbReference>
<evidence type="ECO:0000313" key="9">
    <source>
        <dbReference type="Proteomes" id="UP000515203"/>
    </source>
</evidence>
<dbReference type="GeneID" id="101593138"/>
<evidence type="ECO:0000259" key="8">
    <source>
        <dbReference type="PROSITE" id="PS50238"/>
    </source>
</evidence>
<comment type="function">
    <text evidence="5">GTPase activator for the Rho-type GTPases by converting them to an inactive GDP-bound state.</text>
</comment>
<dbReference type="Proteomes" id="UP000515203">
    <property type="component" value="Unplaced"/>
</dbReference>
<dbReference type="Gene3D" id="1.10.555.10">
    <property type="entry name" value="Rho GTPase activation protein"/>
    <property type="match status" value="1"/>
</dbReference>
<dbReference type="RefSeq" id="XP_023558993.1">
    <property type="nucleotide sequence ID" value="XM_023703225.1"/>
</dbReference>
<keyword evidence="3" id="KW-0597">Phosphoprotein</keyword>
<dbReference type="InterPro" id="IPR000198">
    <property type="entry name" value="RhoGAP_dom"/>
</dbReference>
<evidence type="ECO:0000256" key="7">
    <source>
        <dbReference type="ARBA" id="ARBA00079128"/>
    </source>
</evidence>
<dbReference type="FunFam" id="1.10.555.10:FF:000042">
    <property type="entry name" value="rho GTPase-activating protein 11A isoform X1"/>
    <property type="match status" value="1"/>
</dbReference>
<dbReference type="GO" id="GO:0005096">
    <property type="term" value="F:GTPase activator activity"/>
    <property type="evidence" value="ECO:0007669"/>
    <property type="project" value="UniProtKB-KW"/>
</dbReference>
<dbReference type="Pfam" id="PF00620">
    <property type="entry name" value="RhoGAP"/>
    <property type="match status" value="1"/>
</dbReference>
<dbReference type="PANTHER" id="PTHR15670">
    <property type="entry name" value="RHO GTPASE ACTIVATING PROTEIN 11A"/>
    <property type="match status" value="1"/>
</dbReference>
<dbReference type="PROSITE" id="PS50238">
    <property type="entry name" value="RHOGAP"/>
    <property type="match status" value="1"/>
</dbReference>
<keyword evidence="4" id="KW-0539">Nucleus</keyword>
<protein>
    <recommendedName>
        <fullName evidence="6">Rho GTPase-activating protein 11A</fullName>
    </recommendedName>
    <alternativeName>
        <fullName evidence="7">Rho-type GTPase-activating protein 11A</fullName>
    </alternativeName>
</protein>
<dbReference type="SUPFAM" id="SSF48350">
    <property type="entry name" value="GTPase activation domain, GAP"/>
    <property type="match status" value="1"/>
</dbReference>
<evidence type="ECO:0000256" key="1">
    <source>
        <dbReference type="ARBA" id="ARBA00004123"/>
    </source>
</evidence>
<dbReference type="CDD" id="cd04394">
    <property type="entry name" value="RhoGAP-ARHGAP11A"/>
    <property type="match status" value="1"/>
</dbReference>
<evidence type="ECO:0000256" key="5">
    <source>
        <dbReference type="ARBA" id="ARBA00055252"/>
    </source>
</evidence>
<dbReference type="AlphaFoldDB" id="A0A6P6DH75"/>
<keyword evidence="2" id="KW-0343">GTPase activation</keyword>
<sequence length="502" mass="55246">MWDQRLIRLALLQHLRAAYGIKVKGGRGQCDRRKRETAAAEIGSKIFGVPFSALPNSLVPQYGHIPSFLVEACSSLEEHIHTEGLFRKSGSVIRLKALKNKLDNGEGGLSSALPCDIAGLLKQFFRELPEPILPAYLHEALFKAQQLGSEEKNTATLLLSCLMADRTVDILRYFFNFLRNVSLRSSKNKMDSSNLAVIFAPNLLQTSEGREKMSANTEKKLRLQAAVVQTFIDYASDIGRIPDFILEKIPAMLGIDGLCATPSLEGFEEGEQETPSECKRKRRQSVGDFVNGALNKLKSNRTPSVTPQQDGAAQLSVSPMILTPNAKRKLPVDSSLGLSSKKRKSVKHNFNFELLPSNLFSSSSTPISVHCDTSPEGSSQSSLSPVTISGNHLINAGVLRRSKRIAGKKVCRVESGKAGCFSPKIGRKEKVRRSLRLKFSLGKNKDINGCPGVSRCVGRRLANQESLKNRIESVKAGLLFSPDIDERLSKKDCTKDLKHPYS</sequence>
<proteinExistence type="predicted"/>
<evidence type="ECO:0000256" key="4">
    <source>
        <dbReference type="ARBA" id="ARBA00023242"/>
    </source>
</evidence>
<dbReference type="GO" id="GO:0007165">
    <property type="term" value="P:signal transduction"/>
    <property type="evidence" value="ECO:0007669"/>
    <property type="project" value="InterPro"/>
</dbReference>
<evidence type="ECO:0000256" key="6">
    <source>
        <dbReference type="ARBA" id="ARBA00071528"/>
    </source>
</evidence>
<dbReference type="PANTHER" id="PTHR15670:SF4">
    <property type="entry name" value="RHO GTPASE-ACTIVATING PROTEIN 11A"/>
    <property type="match status" value="1"/>
</dbReference>
<feature type="domain" description="Rho-GAP" evidence="8">
    <location>
        <begin position="52"/>
        <end position="239"/>
    </location>
</feature>
<dbReference type="CTD" id="9824"/>